<dbReference type="SUPFAM" id="SSF53901">
    <property type="entry name" value="Thiolase-like"/>
    <property type="match status" value="1"/>
</dbReference>
<protein>
    <submittedName>
        <fullName evidence="14">SDR family NAD(P)-dependent oxidoreductase</fullName>
    </submittedName>
</protein>
<dbReference type="InterPro" id="IPR049552">
    <property type="entry name" value="PKS_DH_N"/>
</dbReference>
<dbReference type="InterPro" id="IPR001031">
    <property type="entry name" value="Thioesterase"/>
</dbReference>
<evidence type="ECO:0000256" key="10">
    <source>
        <dbReference type="SAM" id="MobiDB-lite"/>
    </source>
</evidence>
<dbReference type="FunFam" id="3.40.366.10:FF:000002">
    <property type="entry name" value="Probable polyketide synthase 2"/>
    <property type="match status" value="1"/>
</dbReference>
<keyword evidence="5" id="KW-0808">Transferase</keyword>
<dbReference type="InterPro" id="IPR029058">
    <property type="entry name" value="AB_hydrolase_fold"/>
</dbReference>
<evidence type="ECO:0000259" key="13">
    <source>
        <dbReference type="PROSITE" id="PS52019"/>
    </source>
</evidence>
<dbReference type="InterPro" id="IPR020806">
    <property type="entry name" value="PKS_PP-bd"/>
</dbReference>
<dbReference type="InterPro" id="IPR001227">
    <property type="entry name" value="Ac_transferase_dom_sf"/>
</dbReference>
<dbReference type="SMART" id="SM00827">
    <property type="entry name" value="PKS_AT"/>
    <property type="match status" value="1"/>
</dbReference>
<dbReference type="InterPro" id="IPR049551">
    <property type="entry name" value="PKS_DH_C"/>
</dbReference>
<evidence type="ECO:0000256" key="6">
    <source>
        <dbReference type="ARBA" id="ARBA00023194"/>
    </source>
</evidence>
<dbReference type="Gene3D" id="1.10.1200.10">
    <property type="entry name" value="ACP-like"/>
    <property type="match status" value="1"/>
</dbReference>
<evidence type="ECO:0000256" key="2">
    <source>
        <dbReference type="ARBA" id="ARBA00004792"/>
    </source>
</evidence>
<dbReference type="SMART" id="SM00822">
    <property type="entry name" value="PKS_KR"/>
    <property type="match status" value="1"/>
</dbReference>
<dbReference type="SMART" id="SM00826">
    <property type="entry name" value="PKS_DH"/>
    <property type="match status" value="1"/>
</dbReference>
<dbReference type="EMBL" id="VDGT01000001">
    <property type="protein sequence ID" value="TNM34615.1"/>
    <property type="molecule type" value="Genomic_DNA"/>
</dbReference>
<keyword evidence="4" id="KW-0597">Phosphoprotein</keyword>
<evidence type="ECO:0000256" key="9">
    <source>
        <dbReference type="PROSITE-ProRule" id="PRU01363"/>
    </source>
</evidence>
<dbReference type="InterPro" id="IPR015083">
    <property type="entry name" value="NorB/c/GfsB-D-like_docking"/>
</dbReference>
<dbReference type="GO" id="GO:0031177">
    <property type="term" value="F:phosphopantetheine binding"/>
    <property type="evidence" value="ECO:0007669"/>
    <property type="project" value="InterPro"/>
</dbReference>
<dbReference type="SMART" id="SM00825">
    <property type="entry name" value="PKS_KS"/>
    <property type="match status" value="1"/>
</dbReference>
<dbReference type="Gene3D" id="3.30.70.3290">
    <property type="match status" value="1"/>
</dbReference>
<feature type="region of interest" description="C-terminal hotdog fold" evidence="9">
    <location>
        <begin position="1046"/>
        <end position="1186"/>
    </location>
</feature>
<dbReference type="Pfam" id="PF21089">
    <property type="entry name" value="PKS_DH_N"/>
    <property type="match status" value="1"/>
</dbReference>
<dbReference type="PROSITE" id="PS00012">
    <property type="entry name" value="PHOSPHOPANTETHEINE"/>
    <property type="match status" value="1"/>
</dbReference>
<dbReference type="Pfam" id="PF00109">
    <property type="entry name" value="ketoacyl-synt"/>
    <property type="match status" value="1"/>
</dbReference>
<dbReference type="SMART" id="SM01294">
    <property type="entry name" value="PKS_PP_betabranch"/>
    <property type="match status" value="1"/>
</dbReference>
<dbReference type="Pfam" id="PF08990">
    <property type="entry name" value="Docking"/>
    <property type="match status" value="1"/>
</dbReference>
<dbReference type="PROSITE" id="PS52019">
    <property type="entry name" value="PKS_MFAS_DH"/>
    <property type="match status" value="1"/>
</dbReference>
<dbReference type="InterPro" id="IPR014043">
    <property type="entry name" value="Acyl_transferase_dom"/>
</dbReference>
<dbReference type="Gene3D" id="3.40.366.10">
    <property type="entry name" value="Malonyl-Coenzyme A Acyl Carrier Protein, domain 2"/>
    <property type="match status" value="1"/>
</dbReference>
<dbReference type="PROSITE" id="PS50075">
    <property type="entry name" value="CARRIER"/>
    <property type="match status" value="1"/>
</dbReference>
<dbReference type="PANTHER" id="PTHR43775">
    <property type="entry name" value="FATTY ACID SYNTHASE"/>
    <property type="match status" value="1"/>
</dbReference>
<keyword evidence="8" id="KW-0012">Acyltransferase</keyword>
<comment type="caution">
    <text evidence="14">The sequence shown here is derived from an EMBL/GenBank/DDBJ whole genome shotgun (WGS) entry which is preliminary data.</text>
</comment>
<dbReference type="GO" id="GO:0006633">
    <property type="term" value="P:fatty acid biosynthetic process"/>
    <property type="evidence" value="ECO:0007669"/>
    <property type="project" value="InterPro"/>
</dbReference>
<dbReference type="GO" id="GO:0004315">
    <property type="term" value="F:3-oxoacyl-[acyl-carrier-protein] synthase activity"/>
    <property type="evidence" value="ECO:0007669"/>
    <property type="project" value="InterPro"/>
</dbReference>
<dbReference type="Gene3D" id="3.40.47.10">
    <property type="match status" value="1"/>
</dbReference>
<reference evidence="14 15" key="1">
    <citation type="submission" date="2019-06" db="EMBL/GenBank/DDBJ databases">
        <title>Draft genome of Streptomyces sedi sp. JCM16909.</title>
        <authorList>
            <person name="Klykleung N."/>
            <person name="Tanasupawat S."/>
            <person name="Kudo T."/>
            <person name="Yuki M."/>
            <person name="Ohkuma M."/>
        </authorList>
    </citation>
    <scope>NUCLEOTIDE SEQUENCE [LARGE SCALE GENOMIC DNA]</scope>
    <source>
        <strain evidence="14 15">JCM 16909</strain>
    </source>
</reference>
<evidence type="ECO:0000256" key="8">
    <source>
        <dbReference type="ARBA" id="ARBA00023315"/>
    </source>
</evidence>
<dbReference type="Gene3D" id="3.10.129.110">
    <property type="entry name" value="Polyketide synthase dehydratase"/>
    <property type="match status" value="1"/>
</dbReference>
<dbReference type="SUPFAM" id="SSF55048">
    <property type="entry name" value="Probable ACP-binding domain of malonyl-CoA ACP transacylase"/>
    <property type="match status" value="1"/>
</dbReference>
<dbReference type="InterPro" id="IPR036291">
    <property type="entry name" value="NAD(P)-bd_dom_sf"/>
</dbReference>
<accession>A0A5C4VG97</accession>
<dbReference type="PROSITE" id="PS52004">
    <property type="entry name" value="KS3_2"/>
    <property type="match status" value="1"/>
</dbReference>
<dbReference type="GO" id="GO:0033068">
    <property type="term" value="P:macrolide biosynthetic process"/>
    <property type="evidence" value="ECO:0007669"/>
    <property type="project" value="UniProtKB-ARBA"/>
</dbReference>
<dbReference type="InterPro" id="IPR036736">
    <property type="entry name" value="ACP-like_sf"/>
</dbReference>
<name>A0A5C4VG97_9ACTN</name>
<keyword evidence="15" id="KW-1185">Reference proteome</keyword>
<keyword evidence="3" id="KW-0596">Phosphopantetheine</keyword>
<evidence type="ECO:0000256" key="1">
    <source>
        <dbReference type="ARBA" id="ARBA00001957"/>
    </source>
</evidence>
<evidence type="ECO:0000256" key="3">
    <source>
        <dbReference type="ARBA" id="ARBA00022450"/>
    </source>
</evidence>
<dbReference type="InterPro" id="IPR042104">
    <property type="entry name" value="PKS_dehydratase_sf"/>
</dbReference>
<dbReference type="InterPro" id="IPR032821">
    <property type="entry name" value="PKS_assoc"/>
</dbReference>
<dbReference type="Proteomes" id="UP000311713">
    <property type="component" value="Unassembled WGS sequence"/>
</dbReference>
<dbReference type="InterPro" id="IPR016035">
    <property type="entry name" value="Acyl_Trfase/lysoPLipase"/>
</dbReference>
<dbReference type="GO" id="GO:0004312">
    <property type="term" value="F:fatty acid synthase activity"/>
    <property type="evidence" value="ECO:0007669"/>
    <property type="project" value="TreeGrafter"/>
</dbReference>
<feature type="domain" description="Ketosynthase family 3 (KS3)" evidence="12">
    <location>
        <begin position="34"/>
        <end position="447"/>
    </location>
</feature>
<dbReference type="InterPro" id="IPR006162">
    <property type="entry name" value="Ppantetheine_attach_site"/>
</dbReference>
<dbReference type="SMART" id="SM00824">
    <property type="entry name" value="PKS_TE"/>
    <property type="match status" value="1"/>
</dbReference>
<dbReference type="FunFam" id="3.40.47.10:FF:000019">
    <property type="entry name" value="Polyketide synthase type I"/>
    <property type="match status" value="1"/>
</dbReference>
<dbReference type="Pfam" id="PF08659">
    <property type="entry name" value="KR"/>
    <property type="match status" value="1"/>
</dbReference>
<evidence type="ECO:0000256" key="5">
    <source>
        <dbReference type="ARBA" id="ARBA00022679"/>
    </source>
</evidence>
<dbReference type="Pfam" id="PF16197">
    <property type="entry name" value="KAsynt_C_assoc"/>
    <property type="match status" value="1"/>
</dbReference>
<proteinExistence type="predicted"/>
<dbReference type="InterPro" id="IPR018201">
    <property type="entry name" value="Ketoacyl_synth_AS"/>
</dbReference>
<feature type="region of interest" description="N-terminal hotdog fold" evidence="9">
    <location>
        <begin position="906"/>
        <end position="1032"/>
    </location>
</feature>
<dbReference type="Pfam" id="PF00550">
    <property type="entry name" value="PP-binding"/>
    <property type="match status" value="1"/>
</dbReference>
<dbReference type="SUPFAM" id="SSF47336">
    <property type="entry name" value="ACP-like"/>
    <property type="match status" value="1"/>
</dbReference>
<dbReference type="Pfam" id="PF00975">
    <property type="entry name" value="Thioesterase"/>
    <property type="match status" value="1"/>
</dbReference>
<evidence type="ECO:0000259" key="12">
    <source>
        <dbReference type="PROSITE" id="PS52004"/>
    </source>
</evidence>
<dbReference type="SUPFAM" id="SSF52151">
    <property type="entry name" value="FabD/lysophospholipase-like"/>
    <property type="match status" value="1"/>
</dbReference>
<feature type="active site" description="Proton donor; for dehydratase activity" evidence="9">
    <location>
        <position position="1107"/>
    </location>
</feature>
<sequence length="2020" mass="212190">MTANDQKLVAALRSSVKETERLRDQVRKLTSAAREPVAVVGMSCRYPGGVTSPEDLWRLVAEGRDGITEFPRDRGWGVERLYDPELSRPDTSYVREGGFLHDAAEFDPVFFGISPREALTMDPQQRLLLEVSWEALERSGIVPSTLKGSQTGVFAGLMYHDYARSAVSGSVVSGRVSYALGLEGPSAVVDTACSSSLVSLHLAVQSLRRDECSLALAGGVTVMATPGMFSEFSRQGALSRGARCRSYAGAADGTGWSEGVGVLVLEKLSDARRNGHEVLAVIRGSAVNQDGASNGFTAPNGPAQERVIRAALASARLAPADVDLVEGHGTGTTLGDPIEAQALLATYGQERPEDGEPLWLGSLKSNIGHTQAAAGVGGIIKLVMAMRNGVMPRTLHVDEPSPHVDWSSGAVKLLTEARAWERDGRPRRAAVSSFGMSGTNAHVIVEEAPEAEPAESAEPPVESRPLVAVPWVVSGRSAEALRAQAGRLVSFLRERPGLEPEDVGFSLVTTRASFDHRAVVVGGDREGLLRGLESVAAGEGASGLSAAGPVAFVFSGQGAQRRGMGRELYGSFPVFAAAWDEIVGLLEPELPLSLREVVWSEEGAGSPLDQTLYTQTALFAFEVALYRLLESFGLRPDFVAGHSIGELAAAHVAGVLSLADAAKLVAARARLMQALPEGGAMVALATDEATARELIGDRTDVSIAAVNAARSVVVSGAEDAVGEVAARFEGKQTRLRVSHAFHSPLMDPMLAEFQKVAAGVTFQAPTIPLVSTVTGELVNSETMNDPEYWTGQVRGTVRFADSVSTLNGQGVGTIVEVGPQPVLTPLVGEAISTQRKEGNETADLLHTLGTLHSRGRSVKWPAVFPPGSARRLVDLPTYAFQRQHYWLESLEGMADVEMAGLGVVEHPLLRAVVEAPGSGGLVFSGRLSVESQRWLADHAVLGSVLFPGTGFVELAIRAGDEVGCSVVEELTLHAPLLLPASGGVAVRVGVGEADQLGRREVWVHSRPEENAAVDDRWTLHAEGVLAAESEQVTGPSTTEVWPPEGATALSLDAFYEDLDSRGFQYGPVFRNLRAAWEKDGTLFGEVALSDEAVTDAESFAVHPALLDSALHVSLLERREGEEDASGPSIPFSWRGIRLFASGATVLRVTLSEADSGMRIELADGAGAPVASVDSLVARSVSTEQLGGGGAGEARRSLYEVTWVPASPDGDSGEVGDAHVLVHYAVADSSETDVVAGVRGVSGGVLGALQGCGEGERLVVVTRGAVAVGGSEGVVDVVGSAVWGLVRSAQAEVPGRFVLVDAGPDDEVDISRVLAVGEPEVAVRGDRWFVPRVARAAGEVVGSPVWDVSGAVLVTGGTGGLGRLVARHLVAEHGVRHLVLVSRSGLAAEGAGELVKELEDQGASVSVEACDVSDRAALAAVLDGLTVPLRGVVHAAGVADNAFFGDLTSERLDYVFGPKVDAAWHLHELTSGYDLSAFVLFSSSSSIVDGPGQGNYAAANQFLNGLASHRAAAGLPAQALAWGLWDEAEGMIQGLSDTDVERIRRWGMSALRPDEGLALLDAATQLVDVPALLPARLDAASIQRRGPGTPHKLRGLVREPARRAAAAGARPVLEAGPSFGERMAGLDEDERAEAVVELVRGHLAAVLGHTSPEAIDPERAFLEMGLDSLGAVELRNRLKSATAVPLPATVVFDHPTTRALSAQLLVEFHAHFGASAHPTAASSAAETGGQRAGGAGGGGLPSESLNSLFQEGLRRGKLVEGLNLLRAVASLRPTFAVTPQNAAGAAELPAPVRLTEGAPGPQLFCLPSPGAMGGAHQFVRLASSLRESMDVTAVPLPGFADNTSLPDSFETVVEGCAEQIRRAAGDRPFALAGYSAGGVFAHAVARRLEETGVKPVAVVLLDTYHPKTQDLSALVAEMFEGMFEREELFGPFTSARLSAMAWYGDLMEGRDVDEVAAPVLFVRPTRWAGGEDTGAESGRWRASWDTVHTVRELDGDHLTMVEAEAPQTADIIASWFSSLDN</sequence>
<dbReference type="Pfam" id="PF22953">
    <property type="entry name" value="SpnB_Rossmann"/>
    <property type="match status" value="1"/>
</dbReference>
<organism evidence="14 15">
    <name type="scientific">Streptomyces sedi</name>
    <dbReference type="NCBI Taxonomy" id="555059"/>
    <lineage>
        <taxon>Bacteria</taxon>
        <taxon>Bacillati</taxon>
        <taxon>Actinomycetota</taxon>
        <taxon>Actinomycetes</taxon>
        <taxon>Kitasatosporales</taxon>
        <taxon>Streptomycetaceae</taxon>
        <taxon>Streptomyces</taxon>
    </lineage>
</organism>
<dbReference type="InterPro" id="IPR016039">
    <property type="entry name" value="Thiolase-like"/>
</dbReference>
<dbReference type="PANTHER" id="PTHR43775:SF51">
    <property type="entry name" value="INACTIVE PHENOLPHTHIOCEROL SYNTHESIS POLYKETIDE SYNTHASE TYPE I PKS1-RELATED"/>
    <property type="match status" value="1"/>
</dbReference>
<dbReference type="OrthoDB" id="9778690at2"/>
<dbReference type="FunFam" id="1.10.1200.10:FF:000007">
    <property type="entry name" value="Probable polyketide synthase pks17"/>
    <property type="match status" value="1"/>
</dbReference>
<dbReference type="InterPro" id="IPR055123">
    <property type="entry name" value="SpnB-like_Rossmann"/>
</dbReference>
<evidence type="ECO:0000313" key="15">
    <source>
        <dbReference type="Proteomes" id="UP000311713"/>
    </source>
</evidence>
<evidence type="ECO:0000256" key="4">
    <source>
        <dbReference type="ARBA" id="ARBA00022553"/>
    </source>
</evidence>
<evidence type="ECO:0000259" key="11">
    <source>
        <dbReference type="PROSITE" id="PS50075"/>
    </source>
</evidence>
<feature type="region of interest" description="Disordered" evidence="10">
    <location>
        <begin position="1718"/>
        <end position="1738"/>
    </location>
</feature>
<comment type="cofactor">
    <cofactor evidence="1">
        <name>pantetheine 4'-phosphate</name>
        <dbReference type="ChEBI" id="CHEBI:47942"/>
    </cofactor>
</comment>
<dbReference type="Pfam" id="PF02801">
    <property type="entry name" value="Ketoacyl-synt_C"/>
    <property type="match status" value="1"/>
</dbReference>
<feature type="active site" description="Proton acceptor; for dehydratase activity" evidence="9">
    <location>
        <position position="938"/>
    </location>
</feature>
<dbReference type="Gene3D" id="3.40.50.720">
    <property type="entry name" value="NAD(P)-binding Rossmann-like Domain"/>
    <property type="match status" value="1"/>
</dbReference>
<comment type="pathway">
    <text evidence="2">Antibiotic biosynthesis.</text>
</comment>
<dbReference type="InterPro" id="IPR016036">
    <property type="entry name" value="Malonyl_transacylase_ACP-bd"/>
</dbReference>
<gene>
    <name evidence="14" type="ORF">FH715_00355</name>
</gene>
<dbReference type="CDD" id="cd08956">
    <property type="entry name" value="KR_3_FAS_SDR_x"/>
    <property type="match status" value="1"/>
</dbReference>
<dbReference type="InterPro" id="IPR013968">
    <property type="entry name" value="PKS_KR"/>
</dbReference>
<feature type="domain" description="PKS/mFAS DH" evidence="13">
    <location>
        <begin position="906"/>
        <end position="1186"/>
    </location>
</feature>
<evidence type="ECO:0000256" key="7">
    <source>
        <dbReference type="ARBA" id="ARBA00023268"/>
    </source>
</evidence>
<dbReference type="InterPro" id="IPR020802">
    <property type="entry name" value="TesA-like"/>
</dbReference>
<dbReference type="InterPro" id="IPR049900">
    <property type="entry name" value="PKS_mFAS_DH"/>
</dbReference>
<dbReference type="InterPro" id="IPR020841">
    <property type="entry name" value="PKS_Beta-ketoAc_synthase_dom"/>
</dbReference>
<dbReference type="Pfam" id="PF14765">
    <property type="entry name" value="PS-DH"/>
    <property type="match status" value="1"/>
</dbReference>
<dbReference type="Pfam" id="PF00698">
    <property type="entry name" value="Acyl_transf_1"/>
    <property type="match status" value="1"/>
</dbReference>
<evidence type="ECO:0000313" key="14">
    <source>
        <dbReference type="EMBL" id="TNM34615.1"/>
    </source>
</evidence>
<dbReference type="SUPFAM" id="SSF51735">
    <property type="entry name" value="NAD(P)-binding Rossmann-fold domains"/>
    <property type="match status" value="2"/>
</dbReference>
<dbReference type="PROSITE" id="PS00606">
    <property type="entry name" value="KS3_1"/>
    <property type="match status" value="1"/>
</dbReference>
<feature type="compositionally biased region" description="Low complexity" evidence="10">
    <location>
        <begin position="1718"/>
        <end position="1728"/>
    </location>
</feature>
<dbReference type="Gene3D" id="3.40.50.1820">
    <property type="entry name" value="alpha/beta hydrolase"/>
    <property type="match status" value="1"/>
</dbReference>
<dbReference type="InterPro" id="IPR009081">
    <property type="entry name" value="PP-bd_ACP"/>
</dbReference>
<dbReference type="InterPro" id="IPR050091">
    <property type="entry name" value="PKS_NRPS_Biosynth_Enz"/>
</dbReference>
<dbReference type="InterPro" id="IPR014031">
    <property type="entry name" value="Ketoacyl_synth_C"/>
</dbReference>
<dbReference type="InterPro" id="IPR020807">
    <property type="entry name" value="PKS_DH"/>
</dbReference>
<feature type="compositionally biased region" description="Gly residues" evidence="10">
    <location>
        <begin position="1729"/>
        <end position="1738"/>
    </location>
</feature>
<dbReference type="SMART" id="SM00823">
    <property type="entry name" value="PKS_PP"/>
    <property type="match status" value="1"/>
</dbReference>
<keyword evidence="7" id="KW-0511">Multifunctional enzyme</keyword>
<keyword evidence="6" id="KW-0045">Antibiotic biosynthesis</keyword>
<feature type="domain" description="Carrier" evidence="11">
    <location>
        <begin position="1632"/>
        <end position="1707"/>
    </location>
</feature>
<dbReference type="InterPro" id="IPR057326">
    <property type="entry name" value="KR_dom"/>
</dbReference>
<dbReference type="InterPro" id="IPR014030">
    <property type="entry name" value="Ketoacyl_synth_N"/>
</dbReference>
<dbReference type="SUPFAM" id="SSF53474">
    <property type="entry name" value="alpha/beta-Hydrolases"/>
    <property type="match status" value="1"/>
</dbReference>
<dbReference type="CDD" id="cd00833">
    <property type="entry name" value="PKS"/>
    <property type="match status" value="1"/>
</dbReference>